<keyword evidence="1" id="KW-1133">Transmembrane helix</keyword>
<dbReference type="EMBL" id="FNCY01000009">
    <property type="protein sequence ID" value="SDH84102.1"/>
    <property type="molecule type" value="Genomic_DNA"/>
</dbReference>
<evidence type="ECO:0000313" key="2">
    <source>
        <dbReference type="EMBL" id="SDH84102.1"/>
    </source>
</evidence>
<evidence type="ECO:0000256" key="1">
    <source>
        <dbReference type="SAM" id="Phobius"/>
    </source>
</evidence>
<proteinExistence type="predicted"/>
<dbReference type="Proteomes" id="UP000198607">
    <property type="component" value="Unassembled WGS sequence"/>
</dbReference>
<organism evidence="2 3">
    <name type="scientific">Propionivibrio dicarboxylicus</name>
    <dbReference type="NCBI Taxonomy" id="83767"/>
    <lineage>
        <taxon>Bacteria</taxon>
        <taxon>Pseudomonadati</taxon>
        <taxon>Pseudomonadota</taxon>
        <taxon>Betaproteobacteria</taxon>
        <taxon>Rhodocyclales</taxon>
        <taxon>Rhodocyclaceae</taxon>
        <taxon>Propionivibrio</taxon>
    </lineage>
</organism>
<sequence length="66" mass="7381">MQSSYLINHSLELRVALSIATAVVLFAIVRLAFFIDETLTKRQSTDTKRETRNQQPVLTTACAAAR</sequence>
<reference evidence="2 3" key="1">
    <citation type="submission" date="2016-10" db="EMBL/GenBank/DDBJ databases">
        <authorList>
            <person name="de Groot N.N."/>
        </authorList>
    </citation>
    <scope>NUCLEOTIDE SEQUENCE [LARGE SCALE GENOMIC DNA]</scope>
    <source>
        <strain evidence="2 3">DSM 5885</strain>
    </source>
</reference>
<keyword evidence="3" id="KW-1185">Reference proteome</keyword>
<keyword evidence="1" id="KW-0812">Transmembrane</keyword>
<evidence type="ECO:0000313" key="3">
    <source>
        <dbReference type="Proteomes" id="UP000198607"/>
    </source>
</evidence>
<feature type="transmembrane region" description="Helical" evidence="1">
    <location>
        <begin position="15"/>
        <end position="35"/>
    </location>
</feature>
<gene>
    <name evidence="2" type="ORF">SAMN05660652_02387</name>
</gene>
<protein>
    <submittedName>
        <fullName evidence="2">Uncharacterized protein</fullName>
    </submittedName>
</protein>
<accession>A0A1G8FPK9</accession>
<keyword evidence="1" id="KW-0472">Membrane</keyword>
<dbReference type="AlphaFoldDB" id="A0A1G8FPK9"/>
<name>A0A1G8FPK9_9RHOO</name>